<evidence type="ECO:0000256" key="5">
    <source>
        <dbReference type="ARBA" id="ARBA00022982"/>
    </source>
</evidence>
<dbReference type="InterPro" id="IPR010208">
    <property type="entry name" value="Ion_transpt_RnfC/RsxC"/>
</dbReference>
<comment type="subcellular location">
    <subcellularLocation>
        <location evidence="8">Cell membrane</location>
        <topology evidence="8">Peripheral membrane protein</topology>
    </subcellularLocation>
</comment>
<keyword evidence="8" id="KW-1003">Cell membrane</keyword>
<dbReference type="Proteomes" id="UP000886743">
    <property type="component" value="Unassembled WGS sequence"/>
</dbReference>
<feature type="binding site" evidence="8">
    <location>
        <position position="405"/>
    </location>
    <ligand>
        <name>[4Fe-4S] cluster</name>
        <dbReference type="ChEBI" id="CHEBI:49883"/>
        <label>2</label>
    </ligand>
</feature>
<name>A0A9D1NGD9_9FIRM</name>
<dbReference type="InterPro" id="IPR026902">
    <property type="entry name" value="RnfC_N"/>
</dbReference>
<keyword evidence="2 8" id="KW-0004">4Fe-4S</keyword>
<dbReference type="Pfam" id="PF13375">
    <property type="entry name" value="RnfC_N"/>
    <property type="match status" value="1"/>
</dbReference>
<evidence type="ECO:0000259" key="9">
    <source>
        <dbReference type="PROSITE" id="PS51379"/>
    </source>
</evidence>
<keyword evidence="8" id="KW-1278">Translocase</keyword>
<feature type="binding site" evidence="8">
    <location>
        <position position="376"/>
    </location>
    <ligand>
        <name>[4Fe-4S] cluster</name>
        <dbReference type="ChEBI" id="CHEBI:49883"/>
        <label>2</label>
    </ligand>
</feature>
<dbReference type="Pfam" id="PF10531">
    <property type="entry name" value="SLBB"/>
    <property type="match status" value="1"/>
</dbReference>
<feature type="binding site" evidence="8">
    <location>
        <position position="408"/>
    </location>
    <ligand>
        <name>[4Fe-4S] cluster</name>
        <dbReference type="ChEBI" id="CHEBI:49883"/>
        <label>2</label>
    </ligand>
</feature>
<dbReference type="PROSITE" id="PS51379">
    <property type="entry name" value="4FE4S_FER_2"/>
    <property type="match status" value="1"/>
</dbReference>
<dbReference type="EMBL" id="DVOF01000109">
    <property type="protein sequence ID" value="HIV02642.1"/>
    <property type="molecule type" value="Genomic_DNA"/>
</dbReference>
<dbReference type="PANTHER" id="PTHR43034:SF2">
    <property type="entry name" value="ION-TRANSLOCATING OXIDOREDUCTASE COMPLEX SUBUNIT C"/>
    <property type="match status" value="1"/>
</dbReference>
<evidence type="ECO:0000256" key="8">
    <source>
        <dbReference type="HAMAP-Rule" id="MF_00461"/>
    </source>
</evidence>
<dbReference type="GO" id="GO:0022900">
    <property type="term" value="P:electron transport chain"/>
    <property type="evidence" value="ECO:0007669"/>
    <property type="project" value="UniProtKB-UniRule"/>
</dbReference>
<feature type="binding site" evidence="8">
    <location>
        <position position="366"/>
    </location>
    <ligand>
        <name>[4Fe-4S] cluster</name>
        <dbReference type="ChEBI" id="CHEBI:49883"/>
        <label>1</label>
    </ligand>
</feature>
<dbReference type="InterPro" id="IPR019554">
    <property type="entry name" value="Soluble_ligand-bd"/>
</dbReference>
<evidence type="ECO:0000256" key="6">
    <source>
        <dbReference type="ARBA" id="ARBA00023004"/>
    </source>
</evidence>
<feature type="binding site" evidence="8">
    <location>
        <position position="415"/>
    </location>
    <ligand>
        <name>[4Fe-4S] cluster</name>
        <dbReference type="ChEBI" id="CHEBI:49883"/>
        <label>1</label>
    </ligand>
</feature>
<comment type="cofactor">
    <cofactor evidence="8">
        <name>[4Fe-4S] cluster</name>
        <dbReference type="ChEBI" id="CHEBI:49883"/>
    </cofactor>
    <text evidence="8">Binds 2 [4Fe-4S] clusters per subunit.</text>
</comment>
<dbReference type="NCBIfam" id="TIGR01945">
    <property type="entry name" value="rnfC"/>
    <property type="match status" value="1"/>
</dbReference>
<keyword evidence="3 8" id="KW-0479">Metal-binding</keyword>
<keyword evidence="7 8" id="KW-0411">Iron-sulfur</keyword>
<comment type="subunit">
    <text evidence="8">The complex is composed of six subunits: RnfA, RnfB, RnfC, RnfD, RnfE and RnfG.</text>
</comment>
<keyword evidence="4 8" id="KW-0677">Repeat</keyword>
<reference evidence="10" key="1">
    <citation type="submission" date="2020-10" db="EMBL/GenBank/DDBJ databases">
        <authorList>
            <person name="Gilroy R."/>
        </authorList>
    </citation>
    <scope>NUCLEOTIDE SEQUENCE</scope>
    <source>
        <strain evidence="10">4920</strain>
    </source>
</reference>
<dbReference type="InterPro" id="IPR017896">
    <property type="entry name" value="4Fe4S_Fe-S-bd"/>
</dbReference>
<dbReference type="InterPro" id="IPR037225">
    <property type="entry name" value="Nuo51_FMN-bd_sf"/>
</dbReference>
<accession>A0A9D1NGD9</accession>
<dbReference type="AlphaFoldDB" id="A0A9D1NGD9"/>
<comment type="caution">
    <text evidence="10">The sequence shown here is derived from an EMBL/GenBank/DDBJ whole genome shotgun (WGS) entry which is preliminary data.</text>
</comment>
<evidence type="ECO:0000256" key="3">
    <source>
        <dbReference type="ARBA" id="ARBA00022723"/>
    </source>
</evidence>
<evidence type="ECO:0000256" key="1">
    <source>
        <dbReference type="ARBA" id="ARBA00022448"/>
    </source>
</evidence>
<dbReference type="GO" id="GO:0046872">
    <property type="term" value="F:metal ion binding"/>
    <property type="evidence" value="ECO:0007669"/>
    <property type="project" value="UniProtKB-KW"/>
</dbReference>
<reference evidence="10" key="2">
    <citation type="journal article" date="2021" name="PeerJ">
        <title>Extensive microbial diversity within the chicken gut microbiome revealed by metagenomics and culture.</title>
        <authorList>
            <person name="Gilroy R."/>
            <person name="Ravi A."/>
            <person name="Getino M."/>
            <person name="Pursley I."/>
            <person name="Horton D.L."/>
            <person name="Alikhan N.F."/>
            <person name="Baker D."/>
            <person name="Gharbi K."/>
            <person name="Hall N."/>
            <person name="Watson M."/>
            <person name="Adriaenssens E.M."/>
            <person name="Foster-Nyarko E."/>
            <person name="Jarju S."/>
            <person name="Secka A."/>
            <person name="Antonio M."/>
            <person name="Oren A."/>
            <person name="Chaudhuri R.R."/>
            <person name="La Ragione R."/>
            <person name="Hildebrand F."/>
            <person name="Pallen M.J."/>
        </authorList>
    </citation>
    <scope>NUCLEOTIDE SEQUENCE</scope>
    <source>
        <strain evidence="10">4920</strain>
    </source>
</reference>
<evidence type="ECO:0000256" key="7">
    <source>
        <dbReference type="ARBA" id="ARBA00023014"/>
    </source>
</evidence>
<dbReference type="Gene3D" id="3.30.70.20">
    <property type="match status" value="1"/>
</dbReference>
<proteinExistence type="inferred from homology"/>
<feature type="binding site" evidence="8">
    <location>
        <position position="372"/>
    </location>
    <ligand>
        <name>[4Fe-4S] cluster</name>
        <dbReference type="ChEBI" id="CHEBI:49883"/>
        <label>1</label>
    </ligand>
</feature>
<dbReference type="PROSITE" id="PS00198">
    <property type="entry name" value="4FE4S_FER_1"/>
    <property type="match status" value="2"/>
</dbReference>
<dbReference type="SUPFAM" id="SSF46548">
    <property type="entry name" value="alpha-helical ferredoxin"/>
    <property type="match status" value="1"/>
</dbReference>
<feature type="domain" description="4Fe-4S ferredoxin-type" evidence="9">
    <location>
        <begin position="356"/>
        <end position="386"/>
    </location>
</feature>
<dbReference type="Gene3D" id="3.40.50.11540">
    <property type="entry name" value="NADH-ubiquinone oxidoreductase 51kDa subunit"/>
    <property type="match status" value="1"/>
</dbReference>
<dbReference type="GO" id="GO:0005886">
    <property type="term" value="C:plasma membrane"/>
    <property type="evidence" value="ECO:0007669"/>
    <property type="project" value="UniProtKB-SubCell"/>
</dbReference>
<dbReference type="HAMAP" id="MF_00461">
    <property type="entry name" value="RsxC_RnfC"/>
    <property type="match status" value="1"/>
</dbReference>
<dbReference type="Gene3D" id="3.10.20.600">
    <property type="match status" value="1"/>
</dbReference>
<feature type="binding site" evidence="8">
    <location>
        <position position="411"/>
    </location>
    <ligand>
        <name>[4Fe-4S] cluster</name>
        <dbReference type="ChEBI" id="CHEBI:49883"/>
        <label>2</label>
    </ligand>
</feature>
<comment type="similarity">
    <text evidence="8">Belongs to the 4Fe4S bacterial-type ferredoxin family. RnfC subfamily.</text>
</comment>
<evidence type="ECO:0000256" key="2">
    <source>
        <dbReference type="ARBA" id="ARBA00022485"/>
    </source>
</evidence>
<dbReference type="Pfam" id="PF01512">
    <property type="entry name" value="Complex1_51K"/>
    <property type="match status" value="1"/>
</dbReference>
<evidence type="ECO:0000313" key="10">
    <source>
        <dbReference type="EMBL" id="HIV02642.1"/>
    </source>
</evidence>
<organism evidence="10 11">
    <name type="scientific">Candidatus Aphodoplasma excrementigallinarum</name>
    <dbReference type="NCBI Taxonomy" id="2840673"/>
    <lineage>
        <taxon>Bacteria</taxon>
        <taxon>Bacillati</taxon>
        <taxon>Bacillota</taxon>
        <taxon>Clostridia</taxon>
        <taxon>Eubacteriales</taxon>
        <taxon>Candidatus Aphodoplasma</taxon>
    </lineage>
</organism>
<evidence type="ECO:0000256" key="4">
    <source>
        <dbReference type="ARBA" id="ARBA00022737"/>
    </source>
</evidence>
<feature type="binding site" evidence="8">
    <location>
        <position position="369"/>
    </location>
    <ligand>
        <name>[4Fe-4S] cluster</name>
        <dbReference type="ChEBI" id="CHEBI:49883"/>
        <label>1</label>
    </ligand>
</feature>
<protein>
    <recommendedName>
        <fullName evidence="8">Ion-translocating oxidoreductase complex subunit C</fullName>
        <ecNumber evidence="8">7.-.-.-</ecNumber>
    </recommendedName>
    <alternativeName>
        <fullName evidence="8">Rnf electron transport complex subunit C</fullName>
    </alternativeName>
</protein>
<evidence type="ECO:0000313" key="11">
    <source>
        <dbReference type="Proteomes" id="UP000886743"/>
    </source>
</evidence>
<keyword evidence="5 8" id="KW-0249">Electron transport</keyword>
<dbReference type="Pfam" id="PF13187">
    <property type="entry name" value="Fer4_9"/>
    <property type="match status" value="1"/>
</dbReference>
<comment type="function">
    <text evidence="8">Part of a membrane-bound complex that couples electron transfer with translocation of ions across the membrane.</text>
</comment>
<dbReference type="GO" id="GO:0009055">
    <property type="term" value="F:electron transfer activity"/>
    <property type="evidence" value="ECO:0007669"/>
    <property type="project" value="InterPro"/>
</dbReference>
<keyword evidence="6 8" id="KW-0408">Iron</keyword>
<dbReference type="InterPro" id="IPR017900">
    <property type="entry name" value="4Fe4S_Fe_S_CS"/>
</dbReference>
<sequence length="446" mass="48228">MAYTFSGGIHPDDQKSYTNHVPITVLDGVGEHVFPLQQHIGAPLAPVVEIGAHVKVGTKIADAEAFVSVPLHSSVSGTVKAIEKRLHPSGVPVMSVVVENDGLYELDEHVRPKGKLTDLSPDDIRKIVREAGIVGMGGAGFPTHVKLSPPKEKKIEHVIVNGAECEPYLTSDHRVLLETPDLVLFGLQAVMRVFGLDTGHIAIEQNKPDAILLIEKKLSEYPGIKLCELRTKYPQGAEKQLIKAITGREVPSGGLPADVGAVVVNVDTAAAIAMAIQKGMPSIRRIVTVSGDAVARPANFEVKLGVPFRHLFEKAGGFKKEPEKIIMGGPMMGQAQVSLDIPVVKGTSALLAFSEDMTVYDESAACMRCGKCVKACPMRLMPLYLNMYAQIGDWEMCDKYHILDCIECGACSYLCPGRQHPVQNLRIAKQKVLEIKRAQAAAAQNK</sequence>
<dbReference type="NCBIfam" id="NF003454">
    <property type="entry name" value="PRK05035.1"/>
    <property type="match status" value="1"/>
</dbReference>
<dbReference type="InterPro" id="IPR011538">
    <property type="entry name" value="Nuo51_FMN-bd"/>
</dbReference>
<dbReference type="GO" id="GO:0051539">
    <property type="term" value="F:4 iron, 4 sulfur cluster binding"/>
    <property type="evidence" value="ECO:0007669"/>
    <property type="project" value="UniProtKB-KW"/>
</dbReference>
<dbReference type="EC" id="7.-.-.-" evidence="8"/>
<dbReference type="PANTHER" id="PTHR43034">
    <property type="entry name" value="ION-TRANSLOCATING OXIDOREDUCTASE COMPLEX SUBUNIT C"/>
    <property type="match status" value="1"/>
</dbReference>
<keyword evidence="8" id="KW-0472">Membrane</keyword>
<dbReference type="SUPFAM" id="SSF142019">
    <property type="entry name" value="Nqo1 FMN-binding domain-like"/>
    <property type="match status" value="1"/>
</dbReference>
<keyword evidence="1 8" id="KW-0813">Transport</keyword>
<gene>
    <name evidence="10" type="primary">rsxC</name>
    <name evidence="8" type="synonym">rnfC</name>
    <name evidence="10" type="ORF">IAC74_03640</name>
</gene>